<dbReference type="GO" id="GO:0005886">
    <property type="term" value="C:plasma membrane"/>
    <property type="evidence" value="ECO:0007669"/>
    <property type="project" value="UniProtKB-SubCell"/>
</dbReference>
<sequence>MNIKTFIDRPISSVMLSVTIVILGIIGLISLPIEQYPDIAPPTVKVSATYTGASAETVMKSVVVPLEASINGVENMQYMTSTAANNGTCTISIYFKQGSDPNMAVVNVQNRVASAQGQLPSEITKSGITVRKTQNSNLKFITMYSPDGRYDAKFLNNYLKINVEPQLSRIPGVGEVNIFGADYALRVWLDPNKMKAYGLVPADIDNVLSAQNLESPTGSLGAESENTYQYVLKYRGRYSKISDYENLVVKATPDGNVLRLRDVARIELGTVNYNLKSTTKGLLGASASITQIAGSNAYNIIQQIDQVEAQVRKTLPPGMILEDQTSVTDFLNASIQNVVETLLIALVLVVIVVFLFLRDWRSMVVPTIAILVSLIGTFAFIYVVGFTLNLLTLFALVLVIGTVVDDSIVVVEAVQAKLDEEGYTSVYEATIAAMKELKSALMTTTIVFMAVFVPVSFTSGTTGVFYKEFGLTMAAAVAISLLNALTLCPALCAIILRPKRKKISAKKAKKRNKWMERYERGIVNMLRRRRLVALSIPAAVLLLAFMIYTTKTGLVPQEDMGTIDVNVQCKPGYSLAQTGKVMDQVEAVVRTIPQIKIYTRVDGRDAQQNQTSSAGFLSVRLKPWAERKAKADDIDSVVNLIYRRTACIKEAKVNCATLPMIRGYGSSSGFEFYVQNRASEDFNSLAKVTQQFLDQLNRRPEISKAHSTFDTGYPQYQVDVDAAKCMMKNVSPKDVLATLAAYVGGAYASNLNKYTKFYRVMVQASAQYRLNEQALSSMYVRGSDGNLSPLSEYVTLKKINGPEYLTHFNLFPGIRVNGTPATGYSSGQALQAISEVAAQTLPTSYGYELSGMSREESSQGNVTTVILLLSLVFIYIILSSLYESLLISFAVILVIPFGLCGSFLLSGIFGIENNIYMQTGLIMLIGMLAKTAILLTEYATERRRKDGMSIAMSAFSAARVRFRPIVMTAAVMIFGMLPLMFSSGAGAKGDASIGTGVLGGMLVGTLALLVVVPVLFCLFQSLDERLRTNRKKLF</sequence>
<comment type="similarity">
    <text evidence="2">Belongs to the resistance-nodulation-cell division (RND) (TC 2.A.6) family.</text>
</comment>
<feature type="transmembrane region" description="Helical" evidence="9">
    <location>
        <begin position="440"/>
        <end position="457"/>
    </location>
</feature>
<dbReference type="STRING" id="28134.SAMN05444288_1030"/>
<accession>E7RS69</accession>
<dbReference type="Pfam" id="PF00873">
    <property type="entry name" value="ACR_tran"/>
    <property type="match status" value="1"/>
</dbReference>
<feature type="transmembrane region" description="Helical" evidence="9">
    <location>
        <begin position="531"/>
        <end position="548"/>
    </location>
</feature>
<dbReference type="Gene3D" id="1.20.1640.10">
    <property type="entry name" value="Multidrug efflux transporter AcrB transmembrane domain"/>
    <property type="match status" value="2"/>
</dbReference>
<evidence type="ECO:0000313" key="11">
    <source>
        <dbReference type="Proteomes" id="UP000005580"/>
    </source>
</evidence>
<comment type="subcellular location">
    <subcellularLocation>
        <location evidence="1">Cell inner membrane</location>
        <topology evidence="1">Multi-pass membrane protein</topology>
    </subcellularLocation>
</comment>
<feature type="transmembrane region" description="Helical" evidence="9">
    <location>
        <begin position="364"/>
        <end position="384"/>
    </location>
</feature>
<dbReference type="PANTHER" id="PTHR32063">
    <property type="match status" value="1"/>
</dbReference>
<dbReference type="SUPFAM" id="SSF82866">
    <property type="entry name" value="Multidrug efflux transporter AcrB transmembrane domain"/>
    <property type="match status" value="2"/>
</dbReference>
<keyword evidence="7 9" id="KW-1133">Transmembrane helix</keyword>
<dbReference type="NCBIfam" id="TIGR00915">
    <property type="entry name" value="2A0602"/>
    <property type="match status" value="1"/>
</dbReference>
<organism evidence="10 11">
    <name type="scientific">Hoylesella oralis ATCC 33269</name>
    <dbReference type="NCBI Taxonomy" id="873533"/>
    <lineage>
        <taxon>Bacteria</taxon>
        <taxon>Pseudomonadati</taxon>
        <taxon>Bacteroidota</taxon>
        <taxon>Bacteroidia</taxon>
        <taxon>Bacteroidales</taxon>
        <taxon>Prevotellaceae</taxon>
        <taxon>Hoylesella</taxon>
    </lineage>
</organism>
<dbReference type="PRINTS" id="PR00702">
    <property type="entry name" value="ACRIFLAVINRP"/>
</dbReference>
<dbReference type="RefSeq" id="WP_004370352.1">
    <property type="nucleotide sequence ID" value="NZ_GL833119.1"/>
</dbReference>
<feature type="transmembrane region" description="Helical" evidence="9">
    <location>
        <begin position="390"/>
        <end position="411"/>
    </location>
</feature>
<evidence type="ECO:0000256" key="4">
    <source>
        <dbReference type="ARBA" id="ARBA00022475"/>
    </source>
</evidence>
<reference evidence="10" key="1">
    <citation type="submission" date="2011-01" db="EMBL/GenBank/DDBJ databases">
        <authorList>
            <person name="Muzny D."/>
            <person name="Qin X."/>
            <person name="Buhay C."/>
            <person name="Dugan-Rocha S."/>
            <person name="Ding Y."/>
            <person name="Chen G."/>
            <person name="Hawes A."/>
            <person name="Holder M."/>
            <person name="Jhangiani S."/>
            <person name="Johnson A."/>
            <person name="Khan Z."/>
            <person name="Li Z."/>
            <person name="Liu W."/>
            <person name="Liu X."/>
            <person name="Perez L."/>
            <person name="Shen H."/>
            <person name="Wang Q."/>
            <person name="Watt J."/>
            <person name="Xi L."/>
            <person name="Xin Y."/>
            <person name="Zhou J."/>
            <person name="Deng J."/>
            <person name="Jiang H."/>
            <person name="Liu Y."/>
            <person name="Qu J."/>
            <person name="Song X.-Z."/>
            <person name="Zhang L."/>
            <person name="Villasana D."/>
            <person name="Johnson A."/>
            <person name="Liu J."/>
            <person name="Liyanage D."/>
            <person name="Lorensuhewa L."/>
            <person name="Robinson T."/>
            <person name="Song A."/>
            <person name="Song B.-B."/>
            <person name="Dinh H."/>
            <person name="Thornton R."/>
            <person name="Coyle M."/>
            <person name="Francisco L."/>
            <person name="Jackson L."/>
            <person name="Javaid M."/>
            <person name="Korchina V."/>
            <person name="Kovar C."/>
            <person name="Mata R."/>
            <person name="Mathew T."/>
            <person name="Ngo R."/>
            <person name="Nguyen L."/>
            <person name="Nguyen N."/>
            <person name="Okwuonu G."/>
            <person name="Ongeri F."/>
            <person name="Pham C."/>
            <person name="Simmons D."/>
            <person name="Wilczek-Boney K."/>
            <person name="Hale W."/>
            <person name="Jakkamsetti A."/>
            <person name="Pham P."/>
            <person name="Ruth R."/>
            <person name="San Lucas F."/>
            <person name="Warren J."/>
            <person name="Zhang J."/>
            <person name="Zhao Z."/>
            <person name="Zhou C."/>
            <person name="Zhu D."/>
            <person name="Lee S."/>
            <person name="Bess C."/>
            <person name="Blankenburg K."/>
            <person name="Forbes L."/>
            <person name="Fu Q."/>
            <person name="Gubbala S."/>
            <person name="Hirani K."/>
            <person name="Jayaseelan J.C."/>
            <person name="Lara F."/>
            <person name="Munidasa M."/>
            <person name="Palculict T."/>
            <person name="Patil S."/>
            <person name="Pu L.-L."/>
            <person name="Saada N."/>
            <person name="Tang L."/>
            <person name="Weissenberger G."/>
            <person name="Zhu Y."/>
            <person name="Hemphill L."/>
            <person name="Shang Y."/>
            <person name="Youmans B."/>
            <person name="Ayvaz T."/>
            <person name="Ross M."/>
            <person name="Santibanez J."/>
            <person name="Aqrawi P."/>
            <person name="Gross S."/>
            <person name="Joshi V."/>
            <person name="Fowler G."/>
            <person name="Nazareth L."/>
            <person name="Reid J."/>
            <person name="Worley K."/>
            <person name="Petrosino J."/>
            <person name="Highlander S."/>
            <person name="Gibbs R."/>
        </authorList>
    </citation>
    <scope>NUCLEOTIDE SEQUENCE [LARGE SCALE GENOMIC DNA]</scope>
    <source>
        <strain evidence="10">ATCC 33269</strain>
    </source>
</reference>
<feature type="transmembrane region" description="Helical" evidence="9">
    <location>
        <begin position="12"/>
        <end position="33"/>
    </location>
</feature>
<feature type="transmembrane region" description="Helical" evidence="9">
    <location>
        <begin position="960"/>
        <end position="981"/>
    </location>
</feature>
<evidence type="ECO:0000256" key="3">
    <source>
        <dbReference type="ARBA" id="ARBA00022448"/>
    </source>
</evidence>
<dbReference type="GO" id="GO:0015562">
    <property type="term" value="F:efflux transmembrane transporter activity"/>
    <property type="evidence" value="ECO:0007669"/>
    <property type="project" value="InterPro"/>
</dbReference>
<dbReference type="AlphaFoldDB" id="E7RS69"/>
<keyword evidence="8 9" id="KW-0472">Membrane</keyword>
<keyword evidence="4" id="KW-1003">Cell membrane</keyword>
<dbReference type="HOGENOM" id="CLU_002755_1_1_10"/>
<dbReference type="Gene3D" id="3.30.2090.10">
    <property type="entry name" value="Multidrug efflux transporter AcrB TolC docking domain, DN and DC subdomains"/>
    <property type="match status" value="2"/>
</dbReference>
<feature type="transmembrane region" description="Helical" evidence="9">
    <location>
        <begin position="860"/>
        <end position="878"/>
    </location>
</feature>
<dbReference type="GO" id="GO:0042910">
    <property type="term" value="F:xenobiotic transmembrane transporter activity"/>
    <property type="evidence" value="ECO:0007669"/>
    <property type="project" value="TreeGrafter"/>
</dbReference>
<feature type="transmembrane region" description="Helical" evidence="9">
    <location>
        <begin position="1001"/>
        <end position="1022"/>
    </location>
</feature>
<dbReference type="PANTHER" id="PTHR32063:SF9">
    <property type="entry name" value="SIMILAR TO MULTIDRUG RESISTANCE PROTEIN MEXB"/>
    <property type="match status" value="1"/>
</dbReference>
<evidence type="ECO:0000256" key="2">
    <source>
        <dbReference type="ARBA" id="ARBA00010942"/>
    </source>
</evidence>
<dbReference type="InterPro" id="IPR027463">
    <property type="entry name" value="AcrB_DN_DC_subdom"/>
</dbReference>
<dbReference type="Gene3D" id="3.30.70.1440">
    <property type="entry name" value="Multidrug efflux transporter AcrB pore domain"/>
    <property type="match status" value="1"/>
</dbReference>
<dbReference type="eggNOG" id="COG0841">
    <property type="taxonomic scope" value="Bacteria"/>
</dbReference>
<keyword evidence="3" id="KW-0813">Transport</keyword>
<gene>
    <name evidence="10" type="primary">mexF</name>
    <name evidence="10" type="ORF">HMPREF0663_12137</name>
</gene>
<evidence type="ECO:0000256" key="7">
    <source>
        <dbReference type="ARBA" id="ARBA00022989"/>
    </source>
</evidence>
<protein>
    <submittedName>
        <fullName evidence="10">RND transporter, HAE1 family</fullName>
    </submittedName>
</protein>
<dbReference type="Proteomes" id="UP000005580">
    <property type="component" value="Unassembled WGS sequence"/>
</dbReference>
<feature type="transmembrane region" description="Helical" evidence="9">
    <location>
        <begin position="885"/>
        <end position="909"/>
    </location>
</feature>
<feature type="transmembrane region" description="Helical" evidence="9">
    <location>
        <begin position="469"/>
        <end position="496"/>
    </location>
</feature>
<feature type="transmembrane region" description="Helical" evidence="9">
    <location>
        <begin position="338"/>
        <end position="357"/>
    </location>
</feature>
<dbReference type="FunFam" id="3.30.70.1430:FF:000001">
    <property type="entry name" value="Efflux pump membrane transporter"/>
    <property type="match status" value="1"/>
</dbReference>
<evidence type="ECO:0000256" key="5">
    <source>
        <dbReference type="ARBA" id="ARBA00022519"/>
    </source>
</evidence>
<evidence type="ECO:0000313" key="10">
    <source>
        <dbReference type="EMBL" id="EFZ36070.1"/>
    </source>
</evidence>
<keyword evidence="5" id="KW-0997">Cell inner membrane</keyword>
<dbReference type="SUPFAM" id="SSF82714">
    <property type="entry name" value="Multidrug efflux transporter AcrB TolC docking domain, DN and DC subdomains"/>
    <property type="match status" value="2"/>
</dbReference>
<dbReference type="InterPro" id="IPR001036">
    <property type="entry name" value="Acrflvin-R"/>
</dbReference>
<name>E7RS69_9BACT</name>
<keyword evidence="11" id="KW-1185">Reference proteome</keyword>
<dbReference type="EMBL" id="AEPE02000006">
    <property type="protein sequence ID" value="EFZ36070.1"/>
    <property type="molecule type" value="Genomic_DNA"/>
</dbReference>
<evidence type="ECO:0000256" key="8">
    <source>
        <dbReference type="ARBA" id="ARBA00023136"/>
    </source>
</evidence>
<keyword evidence="6 9" id="KW-0812">Transmembrane</keyword>
<evidence type="ECO:0000256" key="1">
    <source>
        <dbReference type="ARBA" id="ARBA00004429"/>
    </source>
</evidence>
<dbReference type="Gene3D" id="3.30.70.1430">
    <property type="entry name" value="Multidrug efflux transporter AcrB pore domain"/>
    <property type="match status" value="2"/>
</dbReference>
<evidence type="ECO:0000256" key="6">
    <source>
        <dbReference type="ARBA" id="ARBA00022692"/>
    </source>
</evidence>
<dbReference type="GO" id="GO:0009636">
    <property type="term" value="P:response to toxic substance"/>
    <property type="evidence" value="ECO:0007669"/>
    <property type="project" value="UniProtKB-ARBA"/>
</dbReference>
<proteinExistence type="inferred from homology"/>
<feature type="transmembrane region" description="Helical" evidence="9">
    <location>
        <begin position="915"/>
        <end position="939"/>
    </location>
</feature>
<evidence type="ECO:0000256" key="9">
    <source>
        <dbReference type="SAM" id="Phobius"/>
    </source>
</evidence>
<dbReference type="Gene3D" id="3.30.70.1320">
    <property type="entry name" value="Multidrug efflux transporter AcrB pore domain like"/>
    <property type="match status" value="1"/>
</dbReference>
<dbReference type="InterPro" id="IPR004764">
    <property type="entry name" value="MdtF-like"/>
</dbReference>
<dbReference type="SUPFAM" id="SSF82693">
    <property type="entry name" value="Multidrug efflux transporter AcrB pore domain, PN1, PN2, PC1 and PC2 subdomains"/>
    <property type="match status" value="3"/>
</dbReference>
<comment type="caution">
    <text evidence="10">The sequence shown here is derived from an EMBL/GenBank/DDBJ whole genome shotgun (WGS) entry which is preliminary data.</text>
</comment>